<keyword evidence="2" id="KW-1185">Reference proteome</keyword>
<accession>A0ABQ3U630</accession>
<sequence>MAAQARSDLLRELEDLSRVPLVRMAAMVARQARGSLLGEDYAATALPIRVPIWPGVGASRT</sequence>
<evidence type="ECO:0000313" key="2">
    <source>
        <dbReference type="Proteomes" id="UP001054854"/>
    </source>
</evidence>
<comment type="caution">
    <text evidence="1">The sequence shown here is derived from an EMBL/GenBank/DDBJ whole genome shotgun (WGS) entry which is preliminary data.</text>
</comment>
<evidence type="ECO:0000313" key="1">
    <source>
        <dbReference type="EMBL" id="GHJ31060.1"/>
    </source>
</evidence>
<name>A0ABQ3U630_STRHY</name>
<organism evidence="1 2">
    <name type="scientific">Streptomyces hygroscopicus</name>
    <dbReference type="NCBI Taxonomy" id="1912"/>
    <lineage>
        <taxon>Bacteria</taxon>
        <taxon>Bacillati</taxon>
        <taxon>Actinomycetota</taxon>
        <taxon>Actinomycetes</taxon>
        <taxon>Kitasatosporales</taxon>
        <taxon>Streptomycetaceae</taxon>
        <taxon>Streptomyces</taxon>
        <taxon>Streptomyces violaceusniger group</taxon>
    </lineage>
</organism>
<dbReference type="EMBL" id="BNEK01000005">
    <property type="protein sequence ID" value="GHJ31060.1"/>
    <property type="molecule type" value="Genomic_DNA"/>
</dbReference>
<dbReference type="Proteomes" id="UP001054854">
    <property type="component" value="Unassembled WGS sequence"/>
</dbReference>
<proteinExistence type="predicted"/>
<protein>
    <submittedName>
        <fullName evidence="1">Uncharacterized protein</fullName>
    </submittedName>
</protein>
<gene>
    <name evidence="1" type="ORF">TPA0910_54930</name>
</gene>
<reference evidence="1" key="1">
    <citation type="submission" date="2024-05" db="EMBL/GenBank/DDBJ databases">
        <title>Whole genome shotgun sequence of Streptomyces hygroscopicus NBRC 113678.</title>
        <authorList>
            <person name="Komaki H."/>
            <person name="Tamura T."/>
        </authorList>
    </citation>
    <scope>NUCLEOTIDE SEQUENCE</scope>
    <source>
        <strain evidence="1">N11-34</strain>
    </source>
</reference>